<evidence type="ECO:0000313" key="5">
    <source>
        <dbReference type="Proteomes" id="UP000325255"/>
    </source>
</evidence>
<sequence>MGQPDDGGVDLPEPDGGHHAAAARLRQRHHQYRYGPLTMWTIYAIGDTAFLQQILQGIVMLTGGGDYMVTARIATAIGALVVMFRSLRAGGLSIDFKELLIAFILYGLVFATPVTVAIESVSTGAVVTQAGVPVGFAASGSFLSLLGMKLTEHFETAFSTPSMLQHGFQASLETIKKVRIHTMSVSNFGAANAPVAGADVYSSWVNYISECTVPAIELRLTSVEAIMRNPSFVAALELNSSVNGTEIYIGGSPTNTDCANAFTQLRNFTATSFVPQFLAQIAPVLGGHAGSSAEAVTIISDALNGIGLGTTSVVDFVMTSALVPIFLDALAQSAESTYSASYATMIADAARNRAAQWMGQSSLFSMYVQPMMTFIEGFQYALMPLVMIMLLFGTGALPMLGKFLGGLLWIQLWYPLLALVNLFEHMALTGSMSAMVGAGNGILSLAGTLQADQALLAWIGVGGMMASSVPMLAAGLAYGTWHGIDAMVGRMAGGETLRPDVAAPRDIGQQYSKVSLAPLSTIDPTLGLHQTGSERVDPAMTYSAVDSNRVESARSVAETATNDFRSRLARVVGNSFSVDERGGHSESAGQSWSASRTEALANSISGVASLAERISTSAQVDKNVAMGMAMEGALSAKPGMGMGASGSVSLTNREGVSESQRAAAERAISQAFTENPSLQSSMVASAAKDLRDNREHSVFASRSQSEQRALEESAARSLSATEAYQQAATKTVSGGATLTESAQAAVNAVRVAPRAREALTAAVARHGVGARAIALANQYGRQWRARYGGAGGAEIMGQLVALGAYDTSLNGQDSVLRRASFNGVMSLALGGARPLPSGAERNAGVAPGISLPSTHLGGGIAGAVTAELTGAAATVGRVTESTLRARHEVDKDGQRERGAELAAPVANAFVKGNQVQGERDRTPGAGEQTHGALDRAGEVLGGVSSMVGGAVSGAISGEGAGAGAVGALESRYGERIRHYREQGRSGGLTEAQAEYFGYAKGLGAFPGRSMMISEYADRVRAEAIGARMDPEQVLDRLDAAAQVADAGGATRRFQTLAETNRLHGLMPSGFMPGSAMDRAARRATSRGVAP</sequence>
<keyword evidence="2" id="KW-0812">Transmembrane</keyword>
<dbReference type="Proteomes" id="UP000325255">
    <property type="component" value="Unassembled WGS sequence"/>
</dbReference>
<protein>
    <submittedName>
        <fullName evidence="4">Conjugal transfer protein TraG</fullName>
    </submittedName>
</protein>
<feature type="transmembrane region" description="Helical" evidence="2">
    <location>
        <begin position="430"/>
        <end position="449"/>
    </location>
</feature>
<keyword evidence="2" id="KW-0472">Membrane</keyword>
<evidence type="ECO:0000259" key="3">
    <source>
        <dbReference type="Pfam" id="PF07916"/>
    </source>
</evidence>
<feature type="transmembrane region" description="Helical" evidence="2">
    <location>
        <begin position="99"/>
        <end position="118"/>
    </location>
</feature>
<dbReference type="Pfam" id="PF07916">
    <property type="entry name" value="TraG_N"/>
    <property type="match status" value="1"/>
</dbReference>
<dbReference type="AlphaFoldDB" id="A0A5M6IKC5"/>
<dbReference type="EMBL" id="VWPK01000074">
    <property type="protein sequence ID" value="KAA5608632.1"/>
    <property type="molecule type" value="Genomic_DNA"/>
</dbReference>
<evidence type="ECO:0000256" key="1">
    <source>
        <dbReference type="SAM" id="MobiDB-lite"/>
    </source>
</evidence>
<feature type="domain" description="TraG N-terminal Proteobacteria" evidence="3">
    <location>
        <begin position="41"/>
        <end position="495"/>
    </location>
</feature>
<keyword evidence="2" id="KW-1133">Transmembrane helix</keyword>
<dbReference type="InterPro" id="IPR012931">
    <property type="entry name" value="TraG_N_Proteobacteria"/>
</dbReference>
<feature type="transmembrane region" description="Helical" evidence="2">
    <location>
        <begin position="380"/>
        <end position="400"/>
    </location>
</feature>
<evidence type="ECO:0000256" key="2">
    <source>
        <dbReference type="SAM" id="Phobius"/>
    </source>
</evidence>
<feature type="region of interest" description="Disordered" evidence="1">
    <location>
        <begin position="694"/>
        <end position="714"/>
    </location>
</feature>
<evidence type="ECO:0000313" key="4">
    <source>
        <dbReference type="EMBL" id="KAA5608632.1"/>
    </source>
</evidence>
<proteinExistence type="predicted"/>
<feature type="transmembrane region" description="Helical" evidence="2">
    <location>
        <begin position="130"/>
        <end position="148"/>
    </location>
</feature>
<dbReference type="OrthoDB" id="7413598at2"/>
<name>A0A5M6IKC5_9PROT</name>
<feature type="transmembrane region" description="Helical" evidence="2">
    <location>
        <begin position="455"/>
        <end position="481"/>
    </location>
</feature>
<feature type="transmembrane region" description="Helical" evidence="2">
    <location>
        <begin position="67"/>
        <end position="87"/>
    </location>
</feature>
<accession>A0A5M6IKC5</accession>
<gene>
    <name evidence="4" type="ORF">F1189_28130</name>
</gene>
<comment type="caution">
    <text evidence="4">The sequence shown here is derived from an EMBL/GenBank/DDBJ whole genome shotgun (WGS) entry which is preliminary data.</text>
</comment>
<keyword evidence="5" id="KW-1185">Reference proteome</keyword>
<organism evidence="4 5">
    <name type="scientific">Rhodovastum atsumiense</name>
    <dbReference type="NCBI Taxonomy" id="504468"/>
    <lineage>
        <taxon>Bacteria</taxon>
        <taxon>Pseudomonadati</taxon>
        <taxon>Pseudomonadota</taxon>
        <taxon>Alphaproteobacteria</taxon>
        <taxon>Acetobacterales</taxon>
        <taxon>Acetobacteraceae</taxon>
        <taxon>Rhodovastum</taxon>
    </lineage>
</organism>
<reference evidence="4 5" key="1">
    <citation type="submission" date="2019-09" db="EMBL/GenBank/DDBJ databases">
        <title>Genome sequence of Rhodovastum atsumiense, a diverse member of the Acetobacteraceae family of non-sulfur purple photosynthetic bacteria.</title>
        <authorList>
            <person name="Meyer T."/>
            <person name="Kyndt J."/>
        </authorList>
    </citation>
    <scope>NUCLEOTIDE SEQUENCE [LARGE SCALE GENOMIC DNA]</scope>
    <source>
        <strain evidence="4 5">DSM 21279</strain>
    </source>
</reference>